<dbReference type="RefSeq" id="WP_070370145.1">
    <property type="nucleotide sequence ID" value="NZ_LKEU01000017.1"/>
</dbReference>
<dbReference type="EMBL" id="LKEU01000017">
    <property type="protein sequence ID" value="OFV71671.1"/>
    <property type="molecule type" value="Genomic_DNA"/>
</dbReference>
<evidence type="ECO:0000313" key="2">
    <source>
        <dbReference type="EMBL" id="OFV71671.1"/>
    </source>
</evidence>
<comment type="caution">
    <text evidence="2">The sequence shown here is derived from an EMBL/GenBank/DDBJ whole genome shotgun (WGS) entry which is preliminary data.</text>
</comment>
<sequence length="131" mass="15116">MNANSHELCQEKVLILKEYVAKGEEILSSIEDWENLATILEERDQLLLRLKNMEDQFAELKGNQICTVEEKGQIDSLIKLITDMDQNCIQLIKAEQQKTLQDLKKNQQNQKVADYEISLTPSYGTFLDAKK</sequence>
<dbReference type="AlphaFoldDB" id="A0A1F2PLR9"/>
<name>A0A1F2PLR9_9FIRM</name>
<reference evidence="2 3" key="1">
    <citation type="submission" date="2015-09" db="EMBL/GenBank/DDBJ databases">
        <title>Genome sequence of Acetobacterium wieringae DSM 1911.</title>
        <authorList>
            <person name="Poehlein A."/>
            <person name="Bengelsdorf F.R."/>
            <person name="Schiel-Bengelsdorf B."/>
            <person name="Duerre P."/>
            <person name="Daniel R."/>
        </authorList>
    </citation>
    <scope>NUCLEOTIDE SEQUENCE [LARGE SCALE GENOMIC DNA]</scope>
    <source>
        <strain evidence="2 3">DSM 1911</strain>
    </source>
</reference>
<evidence type="ECO:0008006" key="4">
    <source>
        <dbReference type="Google" id="ProtNLM"/>
    </source>
</evidence>
<organism evidence="2 3">
    <name type="scientific">Acetobacterium wieringae</name>
    <dbReference type="NCBI Taxonomy" id="52694"/>
    <lineage>
        <taxon>Bacteria</taxon>
        <taxon>Bacillati</taxon>
        <taxon>Bacillota</taxon>
        <taxon>Clostridia</taxon>
        <taxon>Eubacteriales</taxon>
        <taxon>Eubacteriaceae</taxon>
        <taxon>Acetobacterium</taxon>
    </lineage>
</organism>
<dbReference type="STRING" id="52694.ACWI_07960"/>
<evidence type="ECO:0000313" key="3">
    <source>
        <dbReference type="Proteomes" id="UP000176244"/>
    </source>
</evidence>
<dbReference type="OrthoDB" id="1778740at2"/>
<feature type="coiled-coil region" evidence="1">
    <location>
        <begin position="36"/>
        <end position="63"/>
    </location>
</feature>
<keyword evidence="1" id="KW-0175">Coiled coil</keyword>
<proteinExistence type="predicted"/>
<protein>
    <recommendedName>
        <fullName evidence="4">Flagellar protein FliT</fullName>
    </recommendedName>
</protein>
<gene>
    <name evidence="2" type="ORF">ACWI_07960</name>
</gene>
<dbReference type="Proteomes" id="UP000176244">
    <property type="component" value="Unassembled WGS sequence"/>
</dbReference>
<evidence type="ECO:0000256" key="1">
    <source>
        <dbReference type="SAM" id="Coils"/>
    </source>
</evidence>
<accession>A0A1F2PLR9</accession>